<evidence type="ECO:0000256" key="1">
    <source>
        <dbReference type="SAM" id="Coils"/>
    </source>
</evidence>
<dbReference type="KEGG" id="lak:106153605"/>
<dbReference type="OrthoDB" id="10056516at2759"/>
<name>A0A1S3HAM2_LINAN</name>
<protein>
    <submittedName>
        <fullName evidence="4">Uncharacterized protein LOC106153605 isoform X1</fullName>
    </submittedName>
</protein>
<dbReference type="AlphaFoldDB" id="A0A1S3HAM2"/>
<accession>A0A1S3HAM2</accession>
<dbReference type="InParanoid" id="A0A1S3HAM2"/>
<evidence type="ECO:0000313" key="3">
    <source>
        <dbReference type="Proteomes" id="UP000085678"/>
    </source>
</evidence>
<feature type="domain" description="FAM186A/B C-terminal" evidence="2">
    <location>
        <begin position="335"/>
        <end position="466"/>
    </location>
</feature>
<proteinExistence type="predicted"/>
<feature type="coiled-coil region" evidence="1">
    <location>
        <begin position="206"/>
        <end position="240"/>
    </location>
</feature>
<sequence>MKDELIQFQESRLGEVKAEYQLMMVLEDIQRSISDHEGAAGSRGSEKKSGKSQNDIAKLINKLKNEYEGEVNRLKDFVHKEKQRSEATIRKVEAQHKEQLLGIHKESIHLLRAINRFKDTVAQILDKENLPDAAYYVRQLANLPTEEVPSDAKFLLGQMASNAVELLVAIEFKLSQALLNKRFEIKDNTIAKAFANKDLETIMAVMKKVKHNNQQMTDELRQTKQQLSAAEEALKGIRNEENTKYGSLTDRYKRLWGQFNALQKDYQLLEQNVLTKTNRTIAMKEMIKERKGKLQKELQAHKEMVKEMQKQQYSQSSVPGLTSLPEMRPCSQCKDYKKKLELLESSYRQSKISQERYEETKRLLEKSMDVAGVRLQRLFTRYVIFCRINGIKAKLLKYLETENLLPERHDKVNLYVQNMDQKLSLLSERWACEDEKMEMIRSLLNSELDHVFRNIVSELELPSAHSIILEFTTELPQLTPPVSNHTEKCERSGIQQVPPSSRGVFLPPLGKTSGIIGKCALTKVATEPCWQVASSLDTDELTSVTVTDLPRLVEMDMQDTRIRAGHRKSRSFFPLSKAEFCDYAWNPKESETRKTYQEINF</sequence>
<keyword evidence="1" id="KW-0175">Coiled coil</keyword>
<reference evidence="4" key="1">
    <citation type="submission" date="2025-08" db="UniProtKB">
        <authorList>
            <consortium name="RefSeq"/>
        </authorList>
    </citation>
    <scope>IDENTIFICATION</scope>
    <source>
        <tissue evidence="4">Gonads</tissue>
    </source>
</reference>
<dbReference type="RefSeq" id="XP_013383053.1">
    <property type="nucleotide sequence ID" value="XM_013527599.1"/>
</dbReference>
<dbReference type="Proteomes" id="UP000085678">
    <property type="component" value="Unplaced"/>
</dbReference>
<evidence type="ECO:0000313" key="4">
    <source>
        <dbReference type="RefSeq" id="XP_013383053.1"/>
    </source>
</evidence>
<organism evidence="3 4">
    <name type="scientific">Lingula anatina</name>
    <name type="common">Brachiopod</name>
    <name type="synonym">Lingula unguis</name>
    <dbReference type="NCBI Taxonomy" id="7574"/>
    <lineage>
        <taxon>Eukaryota</taxon>
        <taxon>Metazoa</taxon>
        <taxon>Spiralia</taxon>
        <taxon>Lophotrochozoa</taxon>
        <taxon>Brachiopoda</taxon>
        <taxon>Linguliformea</taxon>
        <taxon>Lingulata</taxon>
        <taxon>Lingulida</taxon>
        <taxon>Linguloidea</taxon>
        <taxon>Lingulidae</taxon>
        <taxon>Lingula</taxon>
    </lineage>
</organism>
<gene>
    <name evidence="4" type="primary">LOC106153605</name>
</gene>
<dbReference type="Pfam" id="PF20865">
    <property type="entry name" value="FAM186A-B_C"/>
    <property type="match status" value="1"/>
</dbReference>
<feature type="coiled-coil region" evidence="1">
    <location>
        <begin position="284"/>
        <end position="311"/>
    </location>
</feature>
<dbReference type="InterPro" id="IPR049146">
    <property type="entry name" value="FAM186A_B_C"/>
</dbReference>
<evidence type="ECO:0000259" key="2">
    <source>
        <dbReference type="Pfam" id="PF20865"/>
    </source>
</evidence>
<dbReference type="GeneID" id="106153605"/>
<keyword evidence="3" id="KW-1185">Reference proteome</keyword>